<gene>
    <name evidence="1" type="ORF">B0682_03885</name>
</gene>
<accession>A0A1T0CHE6</accession>
<protein>
    <submittedName>
        <fullName evidence="1">Uncharacterized protein</fullName>
    </submittedName>
</protein>
<keyword evidence="2" id="KW-1185">Reference proteome</keyword>
<reference evidence="1 2" key="1">
    <citation type="submission" date="2017-02" db="EMBL/GenBank/DDBJ databases">
        <title>Draft genome sequence of Moraxella lincolnii CCUG 9405T type strain.</title>
        <authorList>
            <person name="Salva-Serra F."/>
            <person name="Engstrom-Jakobsson H."/>
            <person name="Thorell K."/>
            <person name="Jaen-Luchoro D."/>
            <person name="Gonzales-Siles L."/>
            <person name="Karlsson R."/>
            <person name="Yazdan S."/>
            <person name="Boulund F."/>
            <person name="Johnning A."/>
            <person name="Engstrand L."/>
            <person name="Kristiansson E."/>
            <person name="Moore E."/>
        </authorList>
    </citation>
    <scope>NUCLEOTIDE SEQUENCE [LARGE SCALE GENOMIC DNA]</scope>
    <source>
        <strain evidence="1 2">CCUG 9405</strain>
    </source>
</reference>
<evidence type="ECO:0000313" key="2">
    <source>
        <dbReference type="Proteomes" id="UP000191094"/>
    </source>
</evidence>
<dbReference type="AlphaFoldDB" id="A0A1T0CHE6"/>
<evidence type="ECO:0000313" key="1">
    <source>
        <dbReference type="EMBL" id="OOS21770.1"/>
    </source>
</evidence>
<dbReference type="EMBL" id="MUYT01000004">
    <property type="protein sequence ID" value="OOS21770.1"/>
    <property type="molecule type" value="Genomic_DNA"/>
</dbReference>
<name>A0A1T0CHE6_9GAMM</name>
<sequence>MILAYLDKFPAKPLSCYNTLMNHKVSTCLSDEKFKRLIGVKQEVFNNKLACLEQAQATIHQRGSRKLKIGILNLLMATLQLYSGKQKCHTAKVQCIINHHKAIL</sequence>
<dbReference type="STRING" id="90241.B0682_03885"/>
<comment type="caution">
    <text evidence="1">The sequence shown here is derived from an EMBL/GenBank/DDBJ whole genome shotgun (WGS) entry which is preliminary data.</text>
</comment>
<organism evidence="1 2">
    <name type="scientific">Lwoffella lincolnii</name>
    <dbReference type="NCBI Taxonomy" id="90241"/>
    <lineage>
        <taxon>Bacteria</taxon>
        <taxon>Pseudomonadati</taxon>
        <taxon>Pseudomonadota</taxon>
        <taxon>Gammaproteobacteria</taxon>
        <taxon>Moraxellales</taxon>
        <taxon>Moraxellaceae</taxon>
        <taxon>Lwoffella</taxon>
    </lineage>
</organism>
<proteinExistence type="predicted"/>
<dbReference type="Proteomes" id="UP000191094">
    <property type="component" value="Unassembled WGS sequence"/>
</dbReference>